<feature type="domain" description="Phytochelatin synthase C-terminal" evidence="1">
    <location>
        <begin position="49"/>
        <end position="148"/>
    </location>
</feature>
<dbReference type="EMBL" id="ASHM01052303">
    <property type="protein sequence ID" value="PNX86849.1"/>
    <property type="molecule type" value="Genomic_DNA"/>
</dbReference>
<accession>A0A2K3M7W8</accession>
<protein>
    <submittedName>
        <fullName evidence="2">Phytochelatin synthase</fullName>
    </submittedName>
</protein>
<comment type="caution">
    <text evidence="2">The sequence shown here is derived from an EMBL/GenBank/DDBJ whole genome shotgun (WGS) entry which is preliminary data.</text>
</comment>
<dbReference type="STRING" id="57577.A0A2K3M7W8"/>
<dbReference type="InterPro" id="IPR040409">
    <property type="entry name" value="PCS-like"/>
</dbReference>
<dbReference type="Pfam" id="PF09328">
    <property type="entry name" value="Phytochelatin_C"/>
    <property type="match status" value="1"/>
</dbReference>
<evidence type="ECO:0000259" key="1">
    <source>
        <dbReference type="Pfam" id="PF09328"/>
    </source>
</evidence>
<dbReference type="GO" id="GO:0046938">
    <property type="term" value="P:phytochelatin biosynthetic process"/>
    <property type="evidence" value="ECO:0007669"/>
    <property type="project" value="InterPro"/>
</dbReference>
<organism evidence="2 3">
    <name type="scientific">Trifolium pratense</name>
    <name type="common">Red clover</name>
    <dbReference type="NCBI Taxonomy" id="57577"/>
    <lineage>
        <taxon>Eukaryota</taxon>
        <taxon>Viridiplantae</taxon>
        <taxon>Streptophyta</taxon>
        <taxon>Embryophyta</taxon>
        <taxon>Tracheophyta</taxon>
        <taxon>Spermatophyta</taxon>
        <taxon>Magnoliopsida</taxon>
        <taxon>eudicotyledons</taxon>
        <taxon>Gunneridae</taxon>
        <taxon>Pentapetalae</taxon>
        <taxon>rosids</taxon>
        <taxon>fabids</taxon>
        <taxon>Fabales</taxon>
        <taxon>Fabaceae</taxon>
        <taxon>Papilionoideae</taxon>
        <taxon>50 kb inversion clade</taxon>
        <taxon>NPAAA clade</taxon>
        <taxon>Hologalegina</taxon>
        <taxon>IRL clade</taxon>
        <taxon>Trifolieae</taxon>
        <taxon>Trifolium</taxon>
    </lineage>
</organism>
<dbReference type="GO" id="GO:0010273">
    <property type="term" value="P:detoxification of copper ion"/>
    <property type="evidence" value="ECO:0007669"/>
    <property type="project" value="TreeGrafter"/>
</dbReference>
<dbReference type="GO" id="GO:0016756">
    <property type="term" value="F:glutathione gamma-glutamylcysteinyltransferase activity"/>
    <property type="evidence" value="ECO:0007669"/>
    <property type="project" value="InterPro"/>
</dbReference>
<evidence type="ECO:0000313" key="2">
    <source>
        <dbReference type="EMBL" id="PNX86849.1"/>
    </source>
</evidence>
<proteinExistence type="predicted"/>
<dbReference type="AlphaFoldDB" id="A0A2K3M7W8"/>
<dbReference type="InterPro" id="IPR015407">
    <property type="entry name" value="Phytochelatin_synthase_C"/>
</dbReference>
<reference evidence="2 3" key="1">
    <citation type="journal article" date="2014" name="Am. J. Bot.">
        <title>Genome assembly and annotation for red clover (Trifolium pratense; Fabaceae).</title>
        <authorList>
            <person name="Istvanek J."/>
            <person name="Jaros M."/>
            <person name="Krenek A."/>
            <person name="Repkova J."/>
        </authorList>
    </citation>
    <scope>NUCLEOTIDE SEQUENCE [LARGE SCALE GENOMIC DNA]</scope>
    <source>
        <strain evidence="3">cv. Tatra</strain>
        <tissue evidence="2">Young leaves</tissue>
    </source>
</reference>
<dbReference type="Proteomes" id="UP000236291">
    <property type="component" value="Unassembled WGS sequence"/>
</dbReference>
<dbReference type="GO" id="GO:0046872">
    <property type="term" value="F:metal ion binding"/>
    <property type="evidence" value="ECO:0007669"/>
    <property type="project" value="InterPro"/>
</dbReference>
<feature type="non-terminal residue" evidence="2">
    <location>
        <position position="1"/>
    </location>
</feature>
<evidence type="ECO:0000313" key="3">
    <source>
        <dbReference type="Proteomes" id="UP000236291"/>
    </source>
</evidence>
<dbReference type="PANTHER" id="PTHR33447:SF2">
    <property type="entry name" value="GLUTATHIONE GAMMA-GLUTAMYLCYSTEINYLTRANSFERASE"/>
    <property type="match status" value="1"/>
</dbReference>
<gene>
    <name evidence="2" type="ORF">L195_g042932</name>
</gene>
<dbReference type="PANTHER" id="PTHR33447">
    <property type="entry name" value="GLUTATHIONE GAMMA-GLUTAMYLCYSTEINYLTRANSFERASE"/>
    <property type="match status" value="1"/>
</dbReference>
<dbReference type="ExpressionAtlas" id="A0A2K3M7W8">
    <property type="expression patterns" value="baseline"/>
</dbReference>
<name>A0A2K3M7W8_TRIPR</name>
<reference evidence="2 3" key="2">
    <citation type="journal article" date="2017" name="Front. Plant Sci.">
        <title>Gene Classification and Mining of Molecular Markers Useful in Red Clover (Trifolium pratense) Breeding.</title>
        <authorList>
            <person name="Istvanek J."/>
            <person name="Dluhosova J."/>
            <person name="Dluhos P."/>
            <person name="Patkova L."/>
            <person name="Nedelnik J."/>
            <person name="Repkova J."/>
        </authorList>
    </citation>
    <scope>NUCLEOTIDE SEQUENCE [LARGE SCALE GENOMIC DNA]</scope>
    <source>
        <strain evidence="3">cv. Tatra</strain>
        <tissue evidence="2">Young leaves</tissue>
    </source>
</reference>
<dbReference type="GO" id="GO:0098849">
    <property type="term" value="P:cellular detoxification of cadmium ion"/>
    <property type="evidence" value="ECO:0007669"/>
    <property type="project" value="TreeGrafter"/>
</dbReference>
<sequence length="227" mass="25537">VREGEEIENGKTPWKMTRRDGTAEKDKVRFLVLRCCGGWRQRLKEDGSCKHESWKSIAKFLINDVPSLLKSDDVKDMCKVLSVIVTSLPSNFEEFIKWVAEIRRQKDGGPSLSEEEKTQAFLKEEILKQVRSTGLFKHVVSFLSHSCSGYTPSSGDGDTLTVLLLSLPSTTWDGITDEKLLKEIHGLVSIENLPTLLQEEPLEGGTFLIPLDVSAVLLWDIMFLSQV</sequence>